<comment type="caution">
    <text evidence="2">The sequence shown here is derived from an EMBL/GenBank/DDBJ whole genome shotgun (WGS) entry which is preliminary data.</text>
</comment>
<name>A0AAV7U9K9_PLEWA</name>
<dbReference type="AlphaFoldDB" id="A0AAV7U9K9"/>
<evidence type="ECO:0000313" key="2">
    <source>
        <dbReference type="EMBL" id="KAJ1185585.1"/>
    </source>
</evidence>
<dbReference type="Proteomes" id="UP001066276">
    <property type="component" value="Chromosome 3_1"/>
</dbReference>
<keyword evidence="3" id="KW-1185">Reference proteome</keyword>
<evidence type="ECO:0000313" key="3">
    <source>
        <dbReference type="Proteomes" id="UP001066276"/>
    </source>
</evidence>
<organism evidence="2 3">
    <name type="scientific">Pleurodeles waltl</name>
    <name type="common">Iberian ribbed newt</name>
    <dbReference type="NCBI Taxonomy" id="8319"/>
    <lineage>
        <taxon>Eukaryota</taxon>
        <taxon>Metazoa</taxon>
        <taxon>Chordata</taxon>
        <taxon>Craniata</taxon>
        <taxon>Vertebrata</taxon>
        <taxon>Euteleostomi</taxon>
        <taxon>Amphibia</taxon>
        <taxon>Batrachia</taxon>
        <taxon>Caudata</taxon>
        <taxon>Salamandroidea</taxon>
        <taxon>Salamandridae</taxon>
        <taxon>Pleurodelinae</taxon>
        <taxon>Pleurodeles</taxon>
    </lineage>
</organism>
<sequence>MLRISWRLPPTTPADPADLPPERSGSTPLPAHCGLTIRLPMTPAGCLDTSKNLLQGPHTWCSTACIICSLFLSMHGHALRPLDCRIVM</sequence>
<accession>A0AAV7U9K9</accession>
<dbReference type="EMBL" id="JANPWB010000005">
    <property type="protein sequence ID" value="KAJ1185585.1"/>
    <property type="molecule type" value="Genomic_DNA"/>
</dbReference>
<gene>
    <name evidence="2" type="ORF">NDU88_002377</name>
</gene>
<feature type="region of interest" description="Disordered" evidence="1">
    <location>
        <begin position="1"/>
        <end position="31"/>
    </location>
</feature>
<proteinExistence type="predicted"/>
<protein>
    <submittedName>
        <fullName evidence="2">Uncharacterized protein</fullName>
    </submittedName>
</protein>
<evidence type="ECO:0000256" key="1">
    <source>
        <dbReference type="SAM" id="MobiDB-lite"/>
    </source>
</evidence>
<reference evidence="2" key="1">
    <citation type="journal article" date="2022" name="bioRxiv">
        <title>Sequencing and chromosome-scale assembly of the giantPleurodeles waltlgenome.</title>
        <authorList>
            <person name="Brown T."/>
            <person name="Elewa A."/>
            <person name="Iarovenko S."/>
            <person name="Subramanian E."/>
            <person name="Araus A.J."/>
            <person name="Petzold A."/>
            <person name="Susuki M."/>
            <person name="Suzuki K.-i.T."/>
            <person name="Hayashi T."/>
            <person name="Toyoda A."/>
            <person name="Oliveira C."/>
            <person name="Osipova E."/>
            <person name="Leigh N.D."/>
            <person name="Simon A."/>
            <person name="Yun M.H."/>
        </authorList>
    </citation>
    <scope>NUCLEOTIDE SEQUENCE</scope>
    <source>
        <strain evidence="2">20211129_DDA</strain>
        <tissue evidence="2">Liver</tissue>
    </source>
</reference>